<proteinExistence type="predicted"/>
<dbReference type="OrthoDB" id="1902994at2"/>
<dbReference type="PANTHER" id="PTHR40078">
    <property type="entry name" value="INTEGRAL MEMBRANE PROTEIN-RELATED"/>
    <property type="match status" value="1"/>
</dbReference>
<dbReference type="Proteomes" id="UP000287756">
    <property type="component" value="Chromosome"/>
</dbReference>
<protein>
    <submittedName>
        <fullName evidence="2">Membrane protein</fullName>
    </submittedName>
</protein>
<gene>
    <name evidence="2" type="ORF">HLI_06770</name>
</gene>
<dbReference type="KEGG" id="hli:HLI_06770"/>
<keyword evidence="1" id="KW-0472">Membrane</keyword>
<keyword evidence="1" id="KW-0812">Transmembrane</keyword>
<dbReference type="InterPro" id="IPR038750">
    <property type="entry name" value="YczE/YyaS-like"/>
</dbReference>
<feature type="transmembrane region" description="Helical" evidence="1">
    <location>
        <begin position="105"/>
        <end position="126"/>
    </location>
</feature>
<evidence type="ECO:0000256" key="1">
    <source>
        <dbReference type="SAM" id="Phobius"/>
    </source>
</evidence>
<feature type="transmembrane region" description="Helical" evidence="1">
    <location>
        <begin position="159"/>
        <end position="187"/>
    </location>
</feature>
<feature type="transmembrane region" description="Helical" evidence="1">
    <location>
        <begin position="75"/>
        <end position="93"/>
    </location>
</feature>
<sequence length="203" mass="21883">MKNIMIKAFFYMVGLIVISLGITLTIKSDLGAGAWDAVNVGLTEHVGLTVGSWVIIIGALLIFTNAVIAKEKPDLLAVMTILIIGKFIDFWMLTVFDTLQLNTVWTQLSVLVGGIIIIAFGVSLYLQPKFSLNPVDGFMVALQKRFGLSLTKAKTLTEAFALVLAIALGGPIGIGTVIILVLIGPFIQFFDGKANHVMNKMLS</sequence>
<name>A0A410MB83_9BACI</name>
<organism evidence="2 3">
    <name type="scientific">Halobacillus litoralis</name>
    <dbReference type="NCBI Taxonomy" id="45668"/>
    <lineage>
        <taxon>Bacteria</taxon>
        <taxon>Bacillati</taxon>
        <taxon>Bacillota</taxon>
        <taxon>Bacilli</taxon>
        <taxon>Bacillales</taxon>
        <taxon>Bacillaceae</taxon>
        <taxon>Halobacillus</taxon>
    </lineage>
</organism>
<keyword evidence="1" id="KW-1133">Transmembrane helix</keyword>
<accession>A0A410MB83</accession>
<feature type="transmembrane region" description="Helical" evidence="1">
    <location>
        <begin position="9"/>
        <end position="26"/>
    </location>
</feature>
<evidence type="ECO:0000313" key="2">
    <source>
        <dbReference type="EMBL" id="QAS51940.1"/>
    </source>
</evidence>
<dbReference type="AlphaFoldDB" id="A0A410MB83"/>
<dbReference type="RefSeq" id="WP_128524102.1">
    <property type="nucleotide sequence ID" value="NZ_CP026118.1"/>
</dbReference>
<evidence type="ECO:0000313" key="3">
    <source>
        <dbReference type="Proteomes" id="UP000287756"/>
    </source>
</evidence>
<reference evidence="2 3" key="1">
    <citation type="submission" date="2018-01" db="EMBL/GenBank/DDBJ databases">
        <title>The whole genome sequencing and assembly of Halobacillus litoralis ERB031 strain.</title>
        <authorList>
            <person name="Lee S.-J."/>
            <person name="Park M.-K."/>
            <person name="Kim J.-Y."/>
            <person name="Lee Y.-J."/>
            <person name="Yi H."/>
            <person name="Bahn Y.-S."/>
            <person name="Kim J.F."/>
            <person name="Lee D.-W."/>
        </authorList>
    </citation>
    <scope>NUCLEOTIDE SEQUENCE [LARGE SCALE GENOMIC DNA]</scope>
    <source>
        <strain evidence="2 3">ERB 031</strain>
    </source>
</reference>
<dbReference type="Pfam" id="PF19700">
    <property type="entry name" value="DUF6198"/>
    <property type="match status" value="1"/>
</dbReference>
<dbReference type="PANTHER" id="PTHR40078:SF1">
    <property type="entry name" value="INTEGRAL MEMBRANE PROTEIN"/>
    <property type="match status" value="1"/>
</dbReference>
<feature type="transmembrane region" description="Helical" evidence="1">
    <location>
        <begin position="46"/>
        <end position="68"/>
    </location>
</feature>
<dbReference type="EMBL" id="CP026118">
    <property type="protein sequence ID" value="QAS51940.1"/>
    <property type="molecule type" value="Genomic_DNA"/>
</dbReference>